<dbReference type="GO" id="GO:0040029">
    <property type="term" value="P:epigenetic regulation of gene expression"/>
    <property type="evidence" value="ECO:0007669"/>
    <property type="project" value="TreeGrafter"/>
</dbReference>
<dbReference type="PANTHER" id="PTHR10625">
    <property type="entry name" value="HISTONE DEACETYLASE HDAC1-RELATED"/>
    <property type="match status" value="1"/>
</dbReference>
<protein>
    <recommendedName>
        <fullName evidence="3 11">Histone deacetylase</fullName>
        <ecNumber evidence="3 11">3.5.1.98</ecNumber>
    </recommendedName>
</protein>
<dbReference type="HOGENOM" id="CLU_007727_4_0_1"/>
<dbReference type="VEuPathDB" id="FungiDB:I7I50_06029"/>
<comment type="function">
    <text evidence="11">Responsible for the deacetylation of lysine residues on the N-terminal part of the core histones (H2A, H2B, H3 and H4). Histone deacetylation gives a tag for epigenetic repression and plays an important role in transcriptional regulation, cell cycle progression and developmental events.</text>
</comment>
<dbReference type="STRING" id="447093.C0NRN0"/>
<keyword evidence="7 11" id="KW-0805">Transcription regulation</keyword>
<feature type="compositionally biased region" description="Acidic residues" evidence="12">
    <location>
        <begin position="1"/>
        <end position="11"/>
    </location>
</feature>
<sequence length="769" mass="86034">MSRMEEDDDVVMCDTPPSTVIPIGSRRPLSPSAEKPPSPLELNGTTAPAPEPPATVEAHAPHSPHGNAPSLMQLFLQKFSTQLDKTATNPSENKSQHDLKYDLDDDSLVEDDSDWPNDNVEATRGLPLASLATGLCYDIRMRYHCEVKPTLDVHPEDPRRIYYIYKELCKAGLVDDPESSRPLVPQPLQRIDAREATEEEISLVHDAEHYDFVQSTKFMLEEELIALEHTRDSIYFNSLTFTSAVLSCGGAIETCMAVVNRQVKNAIAVIRPPGHHAERNKTMGFCLFNNVCVAAKVCQKEFGDKCRKILILDWYENGLGNGIQKAFYDDPNILYISIHVYRDGSFYPGGEGGNWDRCGAGSGLGKNINIPWPTQGMGDGDYMYAFQEVVMPIAYEFDPDLVIISAGFDAAAGDELGGCFVTPPCYAHMTRMLMNLAGGKVAVCLEGGYNFRSISKSALAVTRTLMGEPPDRLYASSASRQAVNTVKRVAMIQSAYWNCMYPKDIIRQYQAKQLYDSCKLTSLFIYRDTISKSFEHQVLASQNYDKENPLLVIFHDPPELMGIPHPVTNVLEPHNCWLKSVNYQDEDRMRMQMSDQLATYLWENYIECVSALLCTGIRSLLTSCKLIKISHSPLKLVYNRPNDATSIFFLGVGNAYFGLANLLVTTGTASPPARQWGHLLRGRKPRPRRLKQHHHLAIEVNSLVFVSHLHGVWAGPENSRKLSKRYGRLIPSMNVGLNEMLNAHKEDVIKFITDRLEEDEEDDEAGGDS</sequence>
<accession>C0NRN0</accession>
<evidence type="ECO:0000256" key="3">
    <source>
        <dbReference type="ARBA" id="ARBA00012111"/>
    </source>
</evidence>
<evidence type="ECO:0000313" key="16">
    <source>
        <dbReference type="Proteomes" id="UP000001631"/>
    </source>
</evidence>
<dbReference type="AlphaFoldDB" id="C0NRN0"/>
<gene>
    <name evidence="15" type="ORF">HCBG_05810</name>
</gene>
<evidence type="ECO:0000256" key="1">
    <source>
        <dbReference type="ARBA" id="ARBA00004123"/>
    </source>
</evidence>
<dbReference type="Pfam" id="PF00850">
    <property type="entry name" value="Hist_deacetyl"/>
    <property type="match status" value="1"/>
</dbReference>
<dbReference type="EC" id="3.5.1.98" evidence="3 11"/>
<comment type="similarity">
    <text evidence="2 11">Belongs to the histone deacetylase family. HD type 2 subfamily.</text>
</comment>
<evidence type="ECO:0000313" key="15">
    <source>
        <dbReference type="EMBL" id="EEH05546.1"/>
    </source>
</evidence>
<comment type="subcellular location">
    <subcellularLocation>
        <location evidence="1 11">Nucleus</location>
    </subcellularLocation>
</comment>
<dbReference type="SUPFAM" id="SSF52768">
    <property type="entry name" value="Arginase/deacetylase"/>
    <property type="match status" value="1"/>
</dbReference>
<comment type="catalytic activity">
    <reaction evidence="10 11">
        <text>N(6)-acetyl-L-lysyl-[histone] + H2O = L-lysyl-[histone] + acetate</text>
        <dbReference type="Rhea" id="RHEA:58196"/>
        <dbReference type="Rhea" id="RHEA-COMP:9845"/>
        <dbReference type="Rhea" id="RHEA-COMP:11338"/>
        <dbReference type="ChEBI" id="CHEBI:15377"/>
        <dbReference type="ChEBI" id="CHEBI:29969"/>
        <dbReference type="ChEBI" id="CHEBI:30089"/>
        <dbReference type="ChEBI" id="CHEBI:61930"/>
        <dbReference type="EC" id="3.5.1.98"/>
    </reaction>
</comment>
<evidence type="ECO:0000256" key="8">
    <source>
        <dbReference type="ARBA" id="ARBA00023163"/>
    </source>
</evidence>
<dbReference type="InterPro" id="IPR000286">
    <property type="entry name" value="HDACs"/>
</dbReference>
<evidence type="ECO:0000256" key="7">
    <source>
        <dbReference type="ARBA" id="ARBA00023015"/>
    </source>
</evidence>
<name>C0NRN0_AJECG</name>
<evidence type="ECO:0000259" key="14">
    <source>
        <dbReference type="Pfam" id="PF09757"/>
    </source>
</evidence>
<evidence type="ECO:0000256" key="6">
    <source>
        <dbReference type="ARBA" id="ARBA00022853"/>
    </source>
</evidence>
<evidence type="ECO:0000259" key="13">
    <source>
        <dbReference type="Pfam" id="PF00850"/>
    </source>
</evidence>
<dbReference type="RefSeq" id="XP_045286027.1">
    <property type="nucleotide sequence ID" value="XM_045432859.1"/>
</dbReference>
<keyword evidence="16" id="KW-1185">Reference proteome</keyword>
<dbReference type="Gene3D" id="3.40.800.20">
    <property type="entry name" value="Histone deacetylase domain"/>
    <property type="match status" value="1"/>
</dbReference>
<evidence type="ECO:0000256" key="2">
    <source>
        <dbReference type="ARBA" id="ARBA00007738"/>
    </source>
</evidence>
<dbReference type="PIRSF" id="PIRSF037919">
    <property type="entry name" value="HDAC_II_yeast"/>
    <property type="match status" value="1"/>
</dbReference>
<dbReference type="FunCoup" id="C0NRN0">
    <property type="interactions" value="145"/>
</dbReference>
<feature type="region of interest" description="Disordered" evidence="12">
    <location>
        <begin position="1"/>
        <end position="69"/>
    </location>
</feature>
<dbReference type="EMBL" id="GG663370">
    <property type="protein sequence ID" value="EEH05546.1"/>
    <property type="molecule type" value="Genomic_DNA"/>
</dbReference>
<dbReference type="GO" id="GO:0000118">
    <property type="term" value="C:histone deacetylase complex"/>
    <property type="evidence" value="ECO:0007669"/>
    <property type="project" value="TreeGrafter"/>
</dbReference>
<keyword evidence="6 11" id="KW-0156">Chromatin regulator</keyword>
<feature type="domain" description="Histone deacetylase" evidence="13">
    <location>
        <begin position="154"/>
        <end position="465"/>
    </location>
</feature>
<reference evidence="15" key="1">
    <citation type="submission" date="2009-02" db="EMBL/GenBank/DDBJ databases">
        <title>The Genome Sequence of Ajellomyces capsulatus strain G186AR.</title>
        <authorList>
            <consortium name="The Broad Institute Genome Sequencing Platform"/>
            <person name="Champion M."/>
            <person name="Cuomo C."/>
            <person name="Ma L.-J."/>
            <person name="Henn M.R."/>
            <person name="Sil A."/>
            <person name="Goldman B."/>
            <person name="Young S.K."/>
            <person name="Kodira C.D."/>
            <person name="Zeng Q."/>
            <person name="Koehrsen M."/>
            <person name="Alvarado L."/>
            <person name="Berlin A."/>
            <person name="Borenstein D."/>
            <person name="Chen Z."/>
            <person name="Engels R."/>
            <person name="Freedman E."/>
            <person name="Gellesch M."/>
            <person name="Goldberg J."/>
            <person name="Griggs A."/>
            <person name="Gujja S."/>
            <person name="Heiman D."/>
            <person name="Hepburn T."/>
            <person name="Howarth C."/>
            <person name="Jen D."/>
            <person name="Larson L."/>
            <person name="Lewis B."/>
            <person name="Mehta T."/>
            <person name="Park D."/>
            <person name="Pearson M."/>
            <person name="Roberts A."/>
            <person name="Saif S."/>
            <person name="Shea T."/>
            <person name="Shenoy N."/>
            <person name="Sisk P."/>
            <person name="Stolte C."/>
            <person name="Sykes S."/>
            <person name="Walk T."/>
            <person name="White J."/>
            <person name="Yandava C."/>
            <person name="Klein B."/>
            <person name="McEwen J.G."/>
            <person name="Puccia R."/>
            <person name="Goldman G.H."/>
            <person name="Felipe M.S."/>
            <person name="Nino-Vega G."/>
            <person name="San-Blas G."/>
            <person name="Taylor J."/>
            <person name="Mendoza L."/>
            <person name="Galagan J."/>
            <person name="Nusbaum C."/>
            <person name="Birren B."/>
        </authorList>
    </citation>
    <scope>NUCLEOTIDE SEQUENCE</scope>
    <source>
        <strain evidence="15">G186AR</strain>
    </source>
</reference>
<dbReference type="PANTHER" id="PTHR10625:SF5">
    <property type="entry name" value="HISTONE DEACETYLASE"/>
    <property type="match status" value="1"/>
</dbReference>
<dbReference type="InterPro" id="IPR037138">
    <property type="entry name" value="His_deacetylse_dom_sf"/>
</dbReference>
<evidence type="ECO:0000256" key="9">
    <source>
        <dbReference type="ARBA" id="ARBA00023242"/>
    </source>
</evidence>
<dbReference type="FunFam" id="3.40.800.20:FF:000005">
    <property type="entry name" value="histone deacetylase 6"/>
    <property type="match status" value="1"/>
</dbReference>
<dbReference type="GeneID" id="69038826"/>
<dbReference type="InterPro" id="IPR023696">
    <property type="entry name" value="Ureohydrolase_dom_sf"/>
</dbReference>
<keyword evidence="8 11" id="KW-0804">Transcription</keyword>
<dbReference type="InterPro" id="IPR019154">
    <property type="entry name" value="Arb2-like_domain"/>
</dbReference>
<organism evidence="15 16">
    <name type="scientific">Ajellomyces capsulatus (strain G186AR / H82 / ATCC MYA-2454 / RMSCC 2432)</name>
    <name type="common">Darling's disease fungus</name>
    <name type="synonym">Histoplasma capsulatum</name>
    <dbReference type="NCBI Taxonomy" id="447093"/>
    <lineage>
        <taxon>Eukaryota</taxon>
        <taxon>Fungi</taxon>
        <taxon>Dikarya</taxon>
        <taxon>Ascomycota</taxon>
        <taxon>Pezizomycotina</taxon>
        <taxon>Eurotiomycetes</taxon>
        <taxon>Eurotiomycetidae</taxon>
        <taxon>Onygenales</taxon>
        <taxon>Ajellomycetaceae</taxon>
        <taxon>Histoplasma</taxon>
    </lineage>
</organism>
<dbReference type="GO" id="GO:0031078">
    <property type="term" value="F:histone H3K14 deacetylase activity, hydrolytic mechanism"/>
    <property type="evidence" value="ECO:0007669"/>
    <property type="project" value="UniProtKB-UniRule"/>
</dbReference>
<dbReference type="PRINTS" id="PR01270">
    <property type="entry name" value="HDASUPER"/>
</dbReference>
<dbReference type="Proteomes" id="UP000001631">
    <property type="component" value="Unassembled WGS sequence"/>
</dbReference>
<proteinExistence type="inferred from homology"/>
<evidence type="ECO:0000256" key="10">
    <source>
        <dbReference type="ARBA" id="ARBA00048287"/>
    </source>
</evidence>
<keyword evidence="5 11" id="KW-0378">Hydrolase</keyword>
<feature type="domain" description="Arb2-like" evidence="14">
    <location>
        <begin position="641"/>
        <end position="758"/>
    </location>
</feature>
<dbReference type="Pfam" id="PF09757">
    <property type="entry name" value="Arb2-like"/>
    <property type="match status" value="2"/>
</dbReference>
<keyword evidence="4 11" id="KW-0678">Repressor</keyword>
<dbReference type="InParanoid" id="C0NRN0"/>
<evidence type="ECO:0000256" key="11">
    <source>
        <dbReference type="PIRNR" id="PIRNR037919"/>
    </source>
</evidence>
<dbReference type="InterPro" id="IPR017321">
    <property type="entry name" value="Hist_deAcase_II_yeast"/>
</dbReference>
<feature type="domain" description="Arb2-like" evidence="14">
    <location>
        <begin position="503"/>
        <end position="579"/>
    </location>
</feature>
<evidence type="ECO:0000256" key="12">
    <source>
        <dbReference type="SAM" id="MobiDB-lite"/>
    </source>
</evidence>
<dbReference type="InterPro" id="IPR023801">
    <property type="entry name" value="His_deacetylse_dom"/>
</dbReference>
<evidence type="ECO:0000256" key="5">
    <source>
        <dbReference type="ARBA" id="ARBA00022801"/>
    </source>
</evidence>
<evidence type="ECO:0000256" key="4">
    <source>
        <dbReference type="ARBA" id="ARBA00022491"/>
    </source>
</evidence>
<keyword evidence="9 11" id="KW-0539">Nucleus</keyword>